<evidence type="ECO:0000256" key="4">
    <source>
        <dbReference type="ARBA" id="ARBA00022692"/>
    </source>
</evidence>
<evidence type="ECO:0000313" key="8">
    <source>
        <dbReference type="EMBL" id="RCK78466.1"/>
    </source>
</evidence>
<evidence type="ECO:0000256" key="7">
    <source>
        <dbReference type="SAM" id="Phobius"/>
    </source>
</evidence>
<evidence type="ECO:0008006" key="10">
    <source>
        <dbReference type="Google" id="ProtNLM"/>
    </source>
</evidence>
<feature type="transmembrane region" description="Helical" evidence="7">
    <location>
        <begin position="282"/>
        <end position="301"/>
    </location>
</feature>
<evidence type="ECO:0000256" key="2">
    <source>
        <dbReference type="ARBA" id="ARBA00007430"/>
    </source>
</evidence>
<proteinExistence type="inferred from homology"/>
<name>A0A367ZK38_9BACT</name>
<feature type="transmembrane region" description="Helical" evidence="7">
    <location>
        <begin position="224"/>
        <end position="245"/>
    </location>
</feature>
<feature type="transmembrane region" description="Helical" evidence="7">
    <location>
        <begin position="397"/>
        <end position="415"/>
    </location>
</feature>
<evidence type="ECO:0000256" key="3">
    <source>
        <dbReference type="ARBA" id="ARBA00022475"/>
    </source>
</evidence>
<dbReference type="PANTHER" id="PTHR30250">
    <property type="entry name" value="PST FAMILY PREDICTED COLANIC ACID TRANSPORTER"/>
    <property type="match status" value="1"/>
</dbReference>
<gene>
    <name evidence="8" type="ORF">OZSIB_1386</name>
</gene>
<dbReference type="EMBL" id="QOQW01000022">
    <property type="protein sequence ID" value="RCK78466.1"/>
    <property type="molecule type" value="Genomic_DNA"/>
</dbReference>
<feature type="transmembrane region" description="Helical" evidence="7">
    <location>
        <begin position="463"/>
        <end position="480"/>
    </location>
</feature>
<sequence>MISSRRSPVPIAGCTGKIKVFCVSPGGFPAPTAAPGSLSPMACCFSFQAPSVTPSIRRLPSLLVEAPFPGHQRPVLSPSHHWLTRSREGHRMPEAIPQAPELPEPEPVPVLKSKVLIGLGSLLQRQFLVKGGTLLGNIILARLLLPSKFGIYGIVAFIVQCFSSFGDVGFGPALIQKKGELQREELSTAFWTQIILVSLTVAGLWLVAPFVHRLYPTLPPHAPWLVRGLGLSLLFLSSKSIPVILMERALDFQRIALIEVLETAVFHVIAITLAIYHWEEWSFILAAIGRGFCGATLAYFLSSWRPEWMFRPSFVRPLVSFGLPYQLNFAVGFLKDAVAPLFVGAYIGTEAVGYLTWARTYAFTPLLLSESYGRIAFPALSRIQSERPLLTRAIEDSIRMLTFLMVPLTGMGMALAEPATAYLFGETWMAGLPAFYFYCTSPLAVGIFLPMYSGILALGHSRLILSMTGLLLVLEWGLGVPFILRYGFVGLAMNQPIIAAIFYFVYKRALAKEDIRPRILANVGMVLLATACGGALTWATSRGMGVRGFSVFPLFGVGLAVVYGLIYLFQPTLIREFWENVRRMWVRSDRPLCKKSF</sequence>
<dbReference type="Pfam" id="PF13440">
    <property type="entry name" value="Polysacc_synt_3"/>
    <property type="match status" value="1"/>
</dbReference>
<feature type="transmembrane region" description="Helical" evidence="7">
    <location>
        <begin position="518"/>
        <end position="539"/>
    </location>
</feature>
<comment type="similarity">
    <text evidence="2">Belongs to the polysaccharide synthase family.</text>
</comment>
<keyword evidence="6 7" id="KW-0472">Membrane</keyword>
<evidence type="ECO:0000256" key="1">
    <source>
        <dbReference type="ARBA" id="ARBA00004651"/>
    </source>
</evidence>
<feature type="transmembrane region" description="Helical" evidence="7">
    <location>
        <begin position="190"/>
        <end position="212"/>
    </location>
</feature>
<feature type="transmembrane region" description="Helical" evidence="7">
    <location>
        <begin position="486"/>
        <end position="506"/>
    </location>
</feature>
<keyword evidence="3" id="KW-1003">Cell membrane</keyword>
<comment type="subcellular location">
    <subcellularLocation>
        <location evidence="1">Cell membrane</location>
        <topology evidence="1">Multi-pass membrane protein</topology>
    </subcellularLocation>
</comment>
<dbReference type="InterPro" id="IPR050833">
    <property type="entry name" value="Poly_Biosynth_Transport"/>
</dbReference>
<comment type="caution">
    <text evidence="8">The sequence shown here is derived from an EMBL/GenBank/DDBJ whole genome shotgun (WGS) entry which is preliminary data.</text>
</comment>
<keyword evidence="5 7" id="KW-1133">Transmembrane helix</keyword>
<evidence type="ECO:0000313" key="9">
    <source>
        <dbReference type="Proteomes" id="UP000252355"/>
    </source>
</evidence>
<feature type="transmembrane region" description="Helical" evidence="7">
    <location>
        <begin position="151"/>
        <end position="170"/>
    </location>
</feature>
<dbReference type="PANTHER" id="PTHR30250:SF10">
    <property type="entry name" value="LIPOPOLYSACCHARIDE BIOSYNTHESIS PROTEIN WZXC"/>
    <property type="match status" value="1"/>
</dbReference>
<dbReference type="GO" id="GO:0005886">
    <property type="term" value="C:plasma membrane"/>
    <property type="evidence" value="ECO:0007669"/>
    <property type="project" value="UniProtKB-SubCell"/>
</dbReference>
<reference evidence="8 9" key="1">
    <citation type="submission" date="2018-05" db="EMBL/GenBank/DDBJ databases">
        <title>A metagenomic window into the 2 km-deep terrestrial subsurface aquifer revealed taxonomically and functionally diverse microbial community comprising novel uncultured bacterial lineages.</title>
        <authorList>
            <person name="Kadnikov V.V."/>
            <person name="Mardanov A.V."/>
            <person name="Beletsky A.V."/>
            <person name="Banks D."/>
            <person name="Pimenov N.V."/>
            <person name="Frank Y.A."/>
            <person name="Karnachuk O.V."/>
            <person name="Ravin N.V."/>
        </authorList>
    </citation>
    <scope>NUCLEOTIDE SEQUENCE [LARGE SCALE GENOMIC DNA]</scope>
    <source>
        <strain evidence="8">BY5</strain>
    </source>
</reference>
<dbReference type="AlphaFoldDB" id="A0A367ZK38"/>
<accession>A0A367ZK38</accession>
<keyword evidence="4 7" id="KW-0812">Transmembrane</keyword>
<protein>
    <recommendedName>
        <fullName evidence="10">Polysaccharide biosynthesis protein C-terminal domain-containing protein</fullName>
    </recommendedName>
</protein>
<evidence type="ECO:0000256" key="6">
    <source>
        <dbReference type="ARBA" id="ARBA00023136"/>
    </source>
</evidence>
<organism evidence="8 9">
    <name type="scientific">Candidatus Ozemobacter sibiricus</name>
    <dbReference type="NCBI Taxonomy" id="2268124"/>
    <lineage>
        <taxon>Bacteria</taxon>
        <taxon>Candidatus Ozemobacteria</taxon>
        <taxon>Candidatus Ozemobacterales</taxon>
        <taxon>Candidatus Ozemobacteraceae</taxon>
        <taxon>Candidatus Ozemobacter</taxon>
    </lineage>
</organism>
<dbReference type="Proteomes" id="UP000252355">
    <property type="component" value="Unassembled WGS sequence"/>
</dbReference>
<feature type="transmembrane region" description="Helical" evidence="7">
    <location>
        <begin position="257"/>
        <end position="276"/>
    </location>
</feature>
<feature type="transmembrane region" description="Helical" evidence="7">
    <location>
        <begin position="435"/>
        <end position="456"/>
    </location>
</feature>
<feature type="transmembrane region" description="Helical" evidence="7">
    <location>
        <begin position="551"/>
        <end position="569"/>
    </location>
</feature>
<evidence type="ECO:0000256" key="5">
    <source>
        <dbReference type="ARBA" id="ARBA00022989"/>
    </source>
</evidence>